<keyword evidence="1" id="KW-0690">Ribosome biogenesis</keyword>
<dbReference type="PROSITE" id="PS00028">
    <property type="entry name" value="ZINC_FINGER_C2H2_1"/>
    <property type="match status" value="1"/>
</dbReference>
<dbReference type="EMBL" id="JAKUCV010004275">
    <property type="protein sequence ID" value="KAJ4835874.1"/>
    <property type="molecule type" value="Genomic_DNA"/>
</dbReference>
<feature type="domain" description="C2H2-type" evidence="6">
    <location>
        <begin position="55"/>
        <end position="77"/>
    </location>
</feature>
<keyword evidence="8" id="KW-1185">Reference proteome</keyword>
<dbReference type="GO" id="GO:0008270">
    <property type="term" value="F:zinc ion binding"/>
    <property type="evidence" value="ECO:0007669"/>
    <property type="project" value="UniProtKB-KW"/>
</dbReference>
<dbReference type="InterPro" id="IPR013087">
    <property type="entry name" value="Znf_C2H2_type"/>
</dbReference>
<reference evidence="7" key="1">
    <citation type="submission" date="2022-02" db="EMBL/GenBank/DDBJ databases">
        <authorList>
            <person name="Henning P.M."/>
            <person name="McCubbin A.G."/>
            <person name="Shore J.S."/>
        </authorList>
    </citation>
    <scope>NUCLEOTIDE SEQUENCE</scope>
    <source>
        <strain evidence="7">F60SS</strain>
        <tissue evidence="7">Leaves</tissue>
    </source>
</reference>
<evidence type="ECO:0000313" key="8">
    <source>
        <dbReference type="Proteomes" id="UP001141552"/>
    </source>
</evidence>
<evidence type="ECO:0000256" key="1">
    <source>
        <dbReference type="ARBA" id="ARBA00022517"/>
    </source>
</evidence>
<dbReference type="PANTHER" id="PTHR13182:SF8">
    <property type="entry name" value="CYTOPLASMIC 60S SUBUNIT BIOGENESIS FACTOR ZNF622"/>
    <property type="match status" value="1"/>
</dbReference>
<dbReference type="AlphaFoldDB" id="A0A9Q0JBX5"/>
<dbReference type="InterPro" id="IPR036236">
    <property type="entry name" value="Znf_C2H2_sf"/>
</dbReference>
<dbReference type="GO" id="GO:0003676">
    <property type="term" value="F:nucleic acid binding"/>
    <property type="evidence" value="ECO:0007669"/>
    <property type="project" value="InterPro"/>
</dbReference>
<evidence type="ECO:0000256" key="2">
    <source>
        <dbReference type="ARBA" id="ARBA00022723"/>
    </source>
</evidence>
<evidence type="ECO:0000256" key="3">
    <source>
        <dbReference type="ARBA" id="ARBA00022771"/>
    </source>
</evidence>
<organism evidence="7 8">
    <name type="scientific">Turnera subulata</name>
    <dbReference type="NCBI Taxonomy" id="218843"/>
    <lineage>
        <taxon>Eukaryota</taxon>
        <taxon>Viridiplantae</taxon>
        <taxon>Streptophyta</taxon>
        <taxon>Embryophyta</taxon>
        <taxon>Tracheophyta</taxon>
        <taxon>Spermatophyta</taxon>
        <taxon>Magnoliopsida</taxon>
        <taxon>eudicotyledons</taxon>
        <taxon>Gunneridae</taxon>
        <taxon>Pentapetalae</taxon>
        <taxon>rosids</taxon>
        <taxon>fabids</taxon>
        <taxon>Malpighiales</taxon>
        <taxon>Passifloraceae</taxon>
        <taxon>Turnera</taxon>
    </lineage>
</organism>
<dbReference type="InterPro" id="IPR040025">
    <property type="entry name" value="Znf622/Rei1/Reh1"/>
</dbReference>
<evidence type="ECO:0000313" key="7">
    <source>
        <dbReference type="EMBL" id="KAJ4835874.1"/>
    </source>
</evidence>
<dbReference type="Pfam" id="PF12171">
    <property type="entry name" value="zf-C2H2_jaz"/>
    <property type="match status" value="1"/>
</dbReference>
<sequence length="84" mass="9878">MRLHNQKPPLHRSPTAKPLYTIAAPSCPFLIELNSLGKRCNIISREEEKMPGLTCNACNKEFKDDAEQKLHYRSDWHRYNLKRK</sequence>
<dbReference type="GO" id="GO:0030687">
    <property type="term" value="C:preribosome, large subunit precursor"/>
    <property type="evidence" value="ECO:0007669"/>
    <property type="project" value="TreeGrafter"/>
</dbReference>
<dbReference type="InterPro" id="IPR022755">
    <property type="entry name" value="Znf_C2H2_jaz"/>
</dbReference>
<keyword evidence="2" id="KW-0479">Metal-binding</keyword>
<evidence type="ECO:0000256" key="4">
    <source>
        <dbReference type="ARBA" id="ARBA00022833"/>
    </source>
</evidence>
<comment type="similarity">
    <text evidence="5">Belongs to the REI1 family.</text>
</comment>
<protein>
    <recommendedName>
        <fullName evidence="6">C2H2-type domain-containing protein</fullName>
    </recommendedName>
</protein>
<dbReference type="SUPFAM" id="SSF57667">
    <property type="entry name" value="beta-beta-alpha zinc fingers"/>
    <property type="match status" value="1"/>
</dbReference>
<evidence type="ECO:0000259" key="6">
    <source>
        <dbReference type="PROSITE" id="PS00028"/>
    </source>
</evidence>
<name>A0A9Q0JBX5_9ROSI</name>
<comment type="caution">
    <text evidence="7">The sequence shown here is derived from an EMBL/GenBank/DDBJ whole genome shotgun (WGS) entry which is preliminary data.</text>
</comment>
<keyword evidence="4" id="KW-0862">Zinc</keyword>
<dbReference type="SMART" id="SM00451">
    <property type="entry name" value="ZnF_U1"/>
    <property type="match status" value="1"/>
</dbReference>
<feature type="non-terminal residue" evidence="7">
    <location>
        <position position="84"/>
    </location>
</feature>
<dbReference type="OrthoDB" id="19329at2759"/>
<dbReference type="Proteomes" id="UP001141552">
    <property type="component" value="Unassembled WGS sequence"/>
</dbReference>
<dbReference type="InterPro" id="IPR003604">
    <property type="entry name" value="Matrin/U1-like-C_Znf_C2H2"/>
</dbReference>
<keyword evidence="3" id="KW-0863">Zinc-finger</keyword>
<gene>
    <name evidence="7" type="ORF">Tsubulata_030853</name>
</gene>
<reference evidence="7" key="2">
    <citation type="journal article" date="2023" name="Plants (Basel)">
        <title>Annotation of the Turnera subulata (Passifloraceae) Draft Genome Reveals the S-Locus Evolved after the Divergence of Turneroideae from Passifloroideae in a Stepwise Manner.</title>
        <authorList>
            <person name="Henning P.M."/>
            <person name="Roalson E.H."/>
            <person name="Mir W."/>
            <person name="McCubbin A.G."/>
            <person name="Shore J.S."/>
        </authorList>
    </citation>
    <scope>NUCLEOTIDE SEQUENCE</scope>
    <source>
        <strain evidence="7">F60SS</strain>
    </source>
</reference>
<accession>A0A9Q0JBX5</accession>
<dbReference type="PANTHER" id="PTHR13182">
    <property type="entry name" value="ZINC FINGER PROTEIN 622"/>
    <property type="match status" value="1"/>
</dbReference>
<evidence type="ECO:0000256" key="5">
    <source>
        <dbReference type="ARBA" id="ARBA00034126"/>
    </source>
</evidence>
<dbReference type="GO" id="GO:0042273">
    <property type="term" value="P:ribosomal large subunit biogenesis"/>
    <property type="evidence" value="ECO:0007669"/>
    <property type="project" value="TreeGrafter"/>
</dbReference>
<proteinExistence type="inferred from homology"/>